<gene>
    <name evidence="1" type="ORF">V3328_09475</name>
</gene>
<dbReference type="AlphaFoldDB" id="A0AAW9RVZ9"/>
<keyword evidence="2" id="KW-1185">Reference proteome</keyword>
<organism evidence="1 2">
    <name type="scientific">Microbaculum marinum</name>
    <dbReference type="NCBI Taxonomy" id="1764581"/>
    <lineage>
        <taxon>Bacteria</taxon>
        <taxon>Pseudomonadati</taxon>
        <taxon>Pseudomonadota</taxon>
        <taxon>Alphaproteobacteria</taxon>
        <taxon>Hyphomicrobiales</taxon>
        <taxon>Tepidamorphaceae</taxon>
        <taxon>Microbaculum</taxon>
    </lineage>
</organism>
<comment type="caution">
    <text evidence="1">The sequence shown here is derived from an EMBL/GenBank/DDBJ whole genome shotgun (WGS) entry which is preliminary data.</text>
</comment>
<dbReference type="Proteomes" id="UP001378188">
    <property type="component" value="Unassembled WGS sequence"/>
</dbReference>
<dbReference type="EMBL" id="JAZHOF010000003">
    <property type="protein sequence ID" value="MEJ8571701.1"/>
    <property type="molecule type" value="Genomic_DNA"/>
</dbReference>
<name>A0AAW9RVZ9_9HYPH</name>
<proteinExistence type="predicted"/>
<reference evidence="1 2" key="1">
    <citation type="submission" date="2024-02" db="EMBL/GenBank/DDBJ databases">
        <title>Genome analysis and characterization of Microbaculum marinisediminis sp. nov., isolated from marine sediment.</title>
        <authorList>
            <person name="Du Z.-J."/>
            <person name="Ye Y.-Q."/>
            <person name="Zhang Z.-R."/>
            <person name="Yuan S.-M."/>
            <person name="Zhang X.-Y."/>
        </authorList>
    </citation>
    <scope>NUCLEOTIDE SEQUENCE [LARGE SCALE GENOMIC DNA]</scope>
    <source>
        <strain evidence="1 2">SDUM1044001</strain>
    </source>
</reference>
<evidence type="ECO:0000313" key="2">
    <source>
        <dbReference type="Proteomes" id="UP001378188"/>
    </source>
</evidence>
<evidence type="ECO:0000313" key="1">
    <source>
        <dbReference type="EMBL" id="MEJ8571701.1"/>
    </source>
</evidence>
<dbReference type="RefSeq" id="WP_340329395.1">
    <property type="nucleotide sequence ID" value="NZ_JAZHOF010000003.1"/>
</dbReference>
<protein>
    <submittedName>
        <fullName evidence="1">Transcriptional regulator</fullName>
    </submittedName>
</protein>
<accession>A0AAW9RVZ9</accession>
<sequence>MPLTREFKETVKARAGSDAAFRSALLTEAVELLLAGDVATGKAVLRDYINATVGFEDLAEEVGTPSKSLMRMFGPRGNPRADNVFSVISRLQAMTGVRLAVRPDRVDA</sequence>